<keyword evidence="3 5" id="KW-1133">Transmembrane helix</keyword>
<evidence type="ECO:0000256" key="1">
    <source>
        <dbReference type="ARBA" id="ARBA00004141"/>
    </source>
</evidence>
<feature type="transmembrane region" description="Helical" evidence="5">
    <location>
        <begin position="120"/>
        <end position="138"/>
    </location>
</feature>
<dbReference type="Proteomes" id="UP000198951">
    <property type="component" value="Unassembled WGS sequence"/>
</dbReference>
<evidence type="ECO:0000259" key="6">
    <source>
        <dbReference type="Pfam" id="PF07291"/>
    </source>
</evidence>
<dbReference type="STRING" id="150146.SAMN05443667_1152"/>
<feature type="domain" description="Methylamine utilisation protein MauE" evidence="6">
    <location>
        <begin position="9"/>
        <end position="135"/>
    </location>
</feature>
<feature type="transmembrane region" description="Helical" evidence="5">
    <location>
        <begin position="12"/>
        <end position="32"/>
    </location>
</feature>
<evidence type="ECO:0000256" key="4">
    <source>
        <dbReference type="ARBA" id="ARBA00023136"/>
    </source>
</evidence>
<evidence type="ECO:0000256" key="3">
    <source>
        <dbReference type="ARBA" id="ARBA00022989"/>
    </source>
</evidence>
<dbReference type="GO" id="GO:0016020">
    <property type="term" value="C:membrane"/>
    <property type="evidence" value="ECO:0007669"/>
    <property type="project" value="UniProtKB-SubCell"/>
</dbReference>
<keyword evidence="4 5" id="KW-0472">Membrane</keyword>
<feature type="transmembrane region" description="Helical" evidence="5">
    <location>
        <begin position="78"/>
        <end position="100"/>
    </location>
</feature>
<dbReference type="GO" id="GO:0030416">
    <property type="term" value="P:methylamine metabolic process"/>
    <property type="evidence" value="ECO:0007669"/>
    <property type="project" value="InterPro"/>
</dbReference>
<dbReference type="InterPro" id="IPR009908">
    <property type="entry name" value="Methylamine_util_MauE"/>
</dbReference>
<evidence type="ECO:0000256" key="2">
    <source>
        <dbReference type="ARBA" id="ARBA00022692"/>
    </source>
</evidence>
<accession>A0A1H4FUA0</accession>
<organism evidence="7 8">
    <name type="scientific">Flavobacterium gillisiae</name>
    <dbReference type="NCBI Taxonomy" id="150146"/>
    <lineage>
        <taxon>Bacteria</taxon>
        <taxon>Pseudomonadati</taxon>
        <taxon>Bacteroidota</taxon>
        <taxon>Flavobacteriia</taxon>
        <taxon>Flavobacteriales</taxon>
        <taxon>Flavobacteriaceae</taxon>
        <taxon>Flavobacterium</taxon>
    </lineage>
</organism>
<name>A0A1H4FUA0_9FLAO</name>
<feature type="transmembrane region" description="Helical" evidence="5">
    <location>
        <begin position="150"/>
        <end position="174"/>
    </location>
</feature>
<proteinExistence type="predicted"/>
<dbReference type="RefSeq" id="WP_176980647.1">
    <property type="nucleotide sequence ID" value="NZ_FNRD01000015.1"/>
</dbReference>
<evidence type="ECO:0000256" key="5">
    <source>
        <dbReference type="SAM" id="Phobius"/>
    </source>
</evidence>
<dbReference type="AlphaFoldDB" id="A0A1H4FUA0"/>
<dbReference type="Pfam" id="PF07291">
    <property type="entry name" value="MauE"/>
    <property type="match status" value="1"/>
</dbReference>
<sequence length="509" mass="58137">MKPTTNSKNNIISAICYLYAFLFTYAAISKILDYHDFRIKLGQSPLLSVFAGYVAIGIPVLELIIVLMLIFHQWRISGLFASFCLMIAFTAYIFIILNFSSNIPCSCGGILQELGWNEHLIFNIVFILLALLGLILTYPDQRNWLSKMKIIQFSITLTVAALLSITSVVVLFLISEDIIHKRNNFIRRFPSHAEPAYNKYDLQINSYYFAGFDKDTIYLGNYSTPLYITKIDTALKSKNRAKVQLDQPQLPFRDIKLKIVAPYFFVTDGTVRSIFKGKMKDWKATSQLGKIPYFTVAEPMDSTTVTLRLTSYIKKNNRLVTYGLNEKRIIAENKNLLKKQVDGIFDTDGMLHYNNQLGELNYIFYYRNQYLSISPTMKLTAQGKTIDTVQIAQIQVSQMTSGEKQMSKPPLIINKTSAVYSNLLFVKSLRIGKYEDSRILKEASIVDVYNLLNGSYVGSIYIYNLDNHEMSSFRVNGNKLYALSGTYLSVNRISKKITDSYEAPYQKSK</sequence>
<keyword evidence="8" id="KW-1185">Reference proteome</keyword>
<keyword evidence="2 5" id="KW-0812">Transmembrane</keyword>
<evidence type="ECO:0000313" key="7">
    <source>
        <dbReference type="EMBL" id="SEB00721.1"/>
    </source>
</evidence>
<evidence type="ECO:0000313" key="8">
    <source>
        <dbReference type="Proteomes" id="UP000198951"/>
    </source>
</evidence>
<gene>
    <name evidence="7" type="ORF">SAMN05443667_1152</name>
</gene>
<comment type="subcellular location">
    <subcellularLocation>
        <location evidence="1">Membrane</location>
        <topology evidence="1">Multi-pass membrane protein</topology>
    </subcellularLocation>
</comment>
<dbReference type="EMBL" id="FNRD01000015">
    <property type="protein sequence ID" value="SEB00721.1"/>
    <property type="molecule type" value="Genomic_DNA"/>
</dbReference>
<reference evidence="8" key="1">
    <citation type="submission" date="2016-10" db="EMBL/GenBank/DDBJ databases">
        <authorList>
            <person name="Varghese N."/>
            <person name="Submissions S."/>
        </authorList>
    </citation>
    <scope>NUCLEOTIDE SEQUENCE [LARGE SCALE GENOMIC DNA]</scope>
    <source>
        <strain evidence="8">DSM 22376</strain>
    </source>
</reference>
<protein>
    <recommendedName>
        <fullName evidence="6">Methylamine utilisation protein MauE domain-containing protein</fullName>
    </recommendedName>
</protein>
<feature type="transmembrane region" description="Helical" evidence="5">
    <location>
        <begin position="52"/>
        <end position="71"/>
    </location>
</feature>